<organism evidence="1 2">
    <name type="scientific">Adhaeribacter arboris</name>
    <dbReference type="NCBI Taxonomy" id="2072846"/>
    <lineage>
        <taxon>Bacteria</taxon>
        <taxon>Pseudomonadati</taxon>
        <taxon>Bacteroidota</taxon>
        <taxon>Cytophagia</taxon>
        <taxon>Cytophagales</taxon>
        <taxon>Hymenobacteraceae</taxon>
        <taxon>Adhaeribacter</taxon>
    </lineage>
</organism>
<dbReference type="Proteomes" id="UP000240357">
    <property type="component" value="Unassembled WGS sequence"/>
</dbReference>
<comment type="caution">
    <text evidence="1">The sequence shown here is derived from an EMBL/GenBank/DDBJ whole genome shotgun (WGS) entry which is preliminary data.</text>
</comment>
<dbReference type="EMBL" id="PYFT01000001">
    <property type="protein sequence ID" value="PSR56289.1"/>
    <property type="molecule type" value="Genomic_DNA"/>
</dbReference>
<sequence>MDFKAFFRKNKWKEVALSGRNQIKEICQSQRLDKRIVSRKIRVYKKGKDPVCPCFWLGFKNYCGNRIKRKPYLFNFRLIHLDFAGFNEQLFSNG</sequence>
<name>A0A2T2YLC0_9BACT</name>
<evidence type="ECO:0000313" key="2">
    <source>
        <dbReference type="Proteomes" id="UP000240357"/>
    </source>
</evidence>
<evidence type="ECO:0000313" key="1">
    <source>
        <dbReference type="EMBL" id="PSR56289.1"/>
    </source>
</evidence>
<dbReference type="AlphaFoldDB" id="A0A2T2YLC0"/>
<reference evidence="1 2" key="1">
    <citation type="submission" date="2018-03" db="EMBL/GenBank/DDBJ databases">
        <title>Adhaeribacter sp. HMF7605 Genome sequencing and assembly.</title>
        <authorList>
            <person name="Kang H."/>
            <person name="Kang J."/>
            <person name="Cha I."/>
            <person name="Kim H."/>
            <person name="Joh K."/>
        </authorList>
    </citation>
    <scope>NUCLEOTIDE SEQUENCE [LARGE SCALE GENOMIC DNA]</scope>
    <source>
        <strain evidence="1 2">HMF7605</strain>
    </source>
</reference>
<keyword evidence="2" id="KW-1185">Reference proteome</keyword>
<accession>A0A2T2YLC0</accession>
<proteinExistence type="predicted"/>
<gene>
    <name evidence="1" type="ORF">AHMF7605_23710</name>
</gene>
<protein>
    <submittedName>
        <fullName evidence="1">Uncharacterized protein</fullName>
    </submittedName>
</protein>